<protein>
    <submittedName>
        <fullName evidence="1">Uncharacterized protein</fullName>
    </submittedName>
</protein>
<sequence length="97" mass="11680">MIIFGGQKHFAFDSITSRSPPKDILNSLLILNFERLSMHRNLLYAFWSIFRMYNFYTYTIFESFLKLKPKESSRFAFNILSLYDQNYFKARSQLLVK</sequence>
<comment type="caution">
    <text evidence="1">The sequence shown here is derived from an EMBL/GenBank/DDBJ whole genome shotgun (WGS) entry which is preliminary data.</text>
</comment>
<dbReference type="EMBL" id="RRYP01018365">
    <property type="protein sequence ID" value="TNV73668.1"/>
    <property type="molecule type" value="Genomic_DNA"/>
</dbReference>
<name>A0A8J8SX89_HALGN</name>
<reference evidence="1" key="1">
    <citation type="submission" date="2019-06" db="EMBL/GenBank/DDBJ databases">
        <authorList>
            <person name="Zheng W."/>
        </authorList>
    </citation>
    <scope>NUCLEOTIDE SEQUENCE</scope>
    <source>
        <strain evidence="1">QDHG01</strain>
    </source>
</reference>
<evidence type="ECO:0000313" key="1">
    <source>
        <dbReference type="EMBL" id="TNV73668.1"/>
    </source>
</evidence>
<organism evidence="1 2">
    <name type="scientific">Halteria grandinella</name>
    <dbReference type="NCBI Taxonomy" id="5974"/>
    <lineage>
        <taxon>Eukaryota</taxon>
        <taxon>Sar</taxon>
        <taxon>Alveolata</taxon>
        <taxon>Ciliophora</taxon>
        <taxon>Intramacronucleata</taxon>
        <taxon>Spirotrichea</taxon>
        <taxon>Stichotrichia</taxon>
        <taxon>Sporadotrichida</taxon>
        <taxon>Halteriidae</taxon>
        <taxon>Halteria</taxon>
    </lineage>
</organism>
<proteinExistence type="predicted"/>
<evidence type="ECO:0000313" key="2">
    <source>
        <dbReference type="Proteomes" id="UP000785679"/>
    </source>
</evidence>
<dbReference type="Proteomes" id="UP000785679">
    <property type="component" value="Unassembled WGS sequence"/>
</dbReference>
<accession>A0A8J8SX89</accession>
<dbReference type="AlphaFoldDB" id="A0A8J8SX89"/>
<gene>
    <name evidence="1" type="ORF">FGO68_gene5739</name>
</gene>
<keyword evidence="2" id="KW-1185">Reference proteome</keyword>